<evidence type="ECO:0000313" key="1">
    <source>
        <dbReference type="EMBL" id="MCH6172189.1"/>
    </source>
</evidence>
<sequence>MHVHRFGPVPVTLVVQPPAQGGNPTMWATIMPTTAAGHASHAVEILGEGLPERVDLGWKPGEPCVDG</sequence>
<gene>
    <name evidence="1" type="ORF">MMF94_41475</name>
</gene>
<name>A0ABS9TUI3_9PSEU</name>
<dbReference type="RefSeq" id="WP_241042996.1">
    <property type="nucleotide sequence ID" value="NZ_BAAAJF010000044.1"/>
</dbReference>
<comment type="caution">
    <text evidence="1">The sequence shown here is derived from an EMBL/GenBank/DDBJ whole genome shotgun (WGS) entry which is preliminary data.</text>
</comment>
<proteinExistence type="predicted"/>
<accession>A0ABS9TUI3</accession>
<evidence type="ECO:0000313" key="2">
    <source>
        <dbReference type="Proteomes" id="UP001299970"/>
    </source>
</evidence>
<organism evidence="1 2">
    <name type="scientific">Pseudonocardia alaniniphila</name>
    <dbReference type="NCBI Taxonomy" id="75291"/>
    <lineage>
        <taxon>Bacteria</taxon>
        <taxon>Bacillati</taxon>
        <taxon>Actinomycetota</taxon>
        <taxon>Actinomycetes</taxon>
        <taxon>Pseudonocardiales</taxon>
        <taxon>Pseudonocardiaceae</taxon>
        <taxon>Pseudonocardia</taxon>
    </lineage>
</organism>
<keyword evidence="2" id="KW-1185">Reference proteome</keyword>
<reference evidence="1 2" key="1">
    <citation type="submission" date="2022-03" db="EMBL/GenBank/DDBJ databases">
        <title>Pseudonocardia alaer sp. nov., a novel actinomycete isolated from reed forest soil.</title>
        <authorList>
            <person name="Wang L."/>
        </authorList>
    </citation>
    <scope>NUCLEOTIDE SEQUENCE [LARGE SCALE GENOMIC DNA]</scope>
    <source>
        <strain evidence="1 2">Y-16303</strain>
    </source>
</reference>
<dbReference type="EMBL" id="JAKXMK010000059">
    <property type="protein sequence ID" value="MCH6172189.1"/>
    <property type="molecule type" value="Genomic_DNA"/>
</dbReference>
<protein>
    <submittedName>
        <fullName evidence="1">Uncharacterized protein</fullName>
    </submittedName>
</protein>
<dbReference type="Proteomes" id="UP001299970">
    <property type="component" value="Unassembled WGS sequence"/>
</dbReference>